<evidence type="ECO:0000256" key="2">
    <source>
        <dbReference type="ARBA" id="ARBA00022801"/>
    </source>
</evidence>
<dbReference type="KEGG" id="spao:SPAR_G02460"/>
<dbReference type="AlphaFoldDB" id="A0A8B8URK2"/>
<dbReference type="RefSeq" id="XP_033766368.1">
    <property type="nucleotide sequence ID" value="XM_033910477.1"/>
</dbReference>
<reference evidence="4" key="2">
    <citation type="submission" date="2020-01" db="EMBL/GenBank/DDBJ databases">
        <title>Population-level Yeast Reference Genomes.</title>
        <authorList>
            <person name="Yue J.-X."/>
        </authorList>
    </citation>
    <scope>NUCLEOTIDE SEQUENCE</scope>
    <source>
        <strain evidence="4">CBS432</strain>
    </source>
</reference>
<dbReference type="InterPro" id="IPR000073">
    <property type="entry name" value="AB_hydrolase_1"/>
</dbReference>
<dbReference type="GeneID" id="54630640"/>
<dbReference type="PANTHER" id="PTHR46118">
    <property type="entry name" value="PROTEIN ABHD11"/>
    <property type="match status" value="1"/>
</dbReference>
<protein>
    <submittedName>
        <fullName evidence="4">Hydrolase</fullName>
    </submittedName>
</protein>
<reference evidence="4" key="3">
    <citation type="submission" date="2025-07" db="EMBL/GenBank/DDBJ databases">
        <authorList>
            <consortium name="NCBI Genome Project"/>
        </authorList>
    </citation>
    <scope>NUCLEOTIDE SEQUENCE</scope>
    <source>
        <strain evidence="4">CBS432</strain>
    </source>
</reference>
<comment type="similarity">
    <text evidence="1">Belongs to the AB hydrolase superfamily.</text>
</comment>
<accession>A0A8B8URK2</accession>
<proteinExistence type="inferred from homology"/>
<sequence length="332" mass="38285">MSGLAHNKALPYKRIVELSFHRTRLPSDASLLRRFEQRPAIINIHGLLGSHVMFHSFNKLLSRKIDADIFSVDVRNHGISPKAIPYDYVTLTNDLIHFIETHIGLERPIYLLGFSMGGKIALLTTLYKNINIRKCISIDLPPYETPKLDPMILQNYDLIMRIIRRDVKILRGSINWQKRVLELFKSLQCNKRKCGGAVALYFANGFLSVKSNNVHQAQSYYGQQQHDRASDPYINFSMPLSSMPHLLDEVKKWPDLSNQDDFFQKGVASRKVLFMKGLQSNFISNDYSLLRDIFPCADVQEFNTGHNLLLENPEDSFKCILDFFVEETLDFE</sequence>
<dbReference type="VEuPathDB" id="FungiDB:SPAR_G02460"/>
<reference evidence="4" key="4">
    <citation type="submission" date="2025-08" db="UniProtKB">
        <authorList>
            <consortium name="RefSeq"/>
        </authorList>
    </citation>
    <scope>IDENTIFICATION</scope>
    <source>
        <strain evidence="4">CBS432</strain>
    </source>
</reference>
<organism evidence="4">
    <name type="scientific">Saccharomyces paradoxus</name>
    <name type="common">Yeast</name>
    <name type="synonym">Saccharomyces douglasii</name>
    <dbReference type="NCBI Taxonomy" id="27291"/>
    <lineage>
        <taxon>Eukaryota</taxon>
        <taxon>Fungi</taxon>
        <taxon>Dikarya</taxon>
        <taxon>Ascomycota</taxon>
        <taxon>Saccharomycotina</taxon>
        <taxon>Saccharomycetes</taxon>
        <taxon>Saccharomycetales</taxon>
        <taxon>Saccharomycetaceae</taxon>
        <taxon>Saccharomyces</taxon>
    </lineage>
</organism>
<reference evidence="4" key="1">
    <citation type="journal article" date="2017" name="Nat. Genet.">
        <title>Contrasting evolutionary genome dynamics between domesticated and wild yeasts.</title>
        <authorList>
            <person name="Yue J.X."/>
            <person name="Li J."/>
            <person name="Aigrain L."/>
            <person name="Hallin J."/>
            <person name="Persson K."/>
            <person name="Oliver K."/>
            <person name="Bergstrom A."/>
            <person name="Coupland P."/>
            <person name="Warringer J."/>
            <person name="Lagomarsino M.C."/>
            <person name="Fischer G."/>
            <person name="Durbin R."/>
            <person name="Liti G."/>
        </authorList>
    </citation>
    <scope>NUCLEOTIDE SEQUENCE</scope>
    <source>
        <strain evidence="4">CBS432</strain>
    </source>
</reference>
<evidence type="ECO:0000313" key="4">
    <source>
        <dbReference type="RefSeq" id="XP_033766368.1"/>
    </source>
</evidence>
<keyword evidence="2 4" id="KW-0378">Hydrolase</keyword>
<dbReference type="GO" id="GO:0005739">
    <property type="term" value="C:mitochondrion"/>
    <property type="evidence" value="ECO:0007669"/>
    <property type="project" value="TreeGrafter"/>
</dbReference>
<dbReference type="SUPFAM" id="SSF53474">
    <property type="entry name" value="alpha/beta-Hydrolases"/>
    <property type="match status" value="1"/>
</dbReference>
<dbReference type="GO" id="GO:0052689">
    <property type="term" value="F:carboxylic ester hydrolase activity"/>
    <property type="evidence" value="ECO:0007669"/>
    <property type="project" value="TreeGrafter"/>
</dbReference>
<evidence type="ECO:0000256" key="1">
    <source>
        <dbReference type="ARBA" id="ARBA00008645"/>
    </source>
</evidence>
<name>A0A8B8URK2_SACPA</name>
<dbReference type="InterPro" id="IPR029058">
    <property type="entry name" value="AB_hydrolase_fold"/>
</dbReference>
<dbReference type="PANTHER" id="PTHR46118:SF4">
    <property type="entry name" value="PROTEIN ABHD11"/>
    <property type="match status" value="1"/>
</dbReference>
<dbReference type="Gene3D" id="3.40.50.1820">
    <property type="entry name" value="alpha/beta hydrolase"/>
    <property type="match status" value="1"/>
</dbReference>
<dbReference type="OrthoDB" id="8119704at2759"/>
<feature type="domain" description="AB hydrolase-1" evidence="3">
    <location>
        <begin position="39"/>
        <end position="313"/>
    </location>
</feature>
<evidence type="ECO:0000259" key="3">
    <source>
        <dbReference type="Pfam" id="PF00561"/>
    </source>
</evidence>
<dbReference type="Pfam" id="PF00561">
    <property type="entry name" value="Abhydrolase_1"/>
    <property type="match status" value="1"/>
</dbReference>
<gene>
    <name evidence="4" type="primary">EAT1</name>
    <name evidence="4" type="ORF">SPAR_G02460</name>
</gene>